<feature type="domain" description="LNS2/PITP" evidence="6">
    <location>
        <begin position="646"/>
        <end position="801"/>
    </location>
</feature>
<dbReference type="InterPro" id="IPR031703">
    <property type="entry name" value="Lipin_mid"/>
</dbReference>
<protein>
    <recommendedName>
        <fullName evidence="3">phosphatidate phosphatase</fullName>
        <ecNumber evidence="3">3.1.3.4</ecNumber>
    </recommendedName>
</protein>
<comment type="similarity">
    <text evidence="2">Belongs to the lipin family.</text>
</comment>
<feature type="non-terminal residue" evidence="7">
    <location>
        <position position="1"/>
    </location>
</feature>
<evidence type="ECO:0000313" key="7">
    <source>
        <dbReference type="EMBL" id="KAJ2798703.1"/>
    </source>
</evidence>
<dbReference type="Proteomes" id="UP001140094">
    <property type="component" value="Unassembled WGS sequence"/>
</dbReference>
<comment type="caution">
    <text evidence="7">The sequence shown here is derived from an EMBL/GenBank/DDBJ whole genome shotgun (WGS) entry which is preliminary data.</text>
</comment>
<dbReference type="Pfam" id="PF04571">
    <property type="entry name" value="Lipin_N"/>
    <property type="match status" value="1"/>
</dbReference>
<feature type="region of interest" description="Disordered" evidence="5">
    <location>
        <begin position="232"/>
        <end position="292"/>
    </location>
</feature>
<feature type="region of interest" description="Disordered" evidence="5">
    <location>
        <begin position="308"/>
        <end position="344"/>
    </location>
</feature>
<dbReference type="AlphaFoldDB" id="A0A9W8LQ92"/>
<feature type="compositionally biased region" description="Basic and acidic residues" evidence="5">
    <location>
        <begin position="269"/>
        <end position="292"/>
    </location>
</feature>
<dbReference type="InterPro" id="IPR026058">
    <property type="entry name" value="LIPIN"/>
</dbReference>
<dbReference type="Pfam" id="PF16876">
    <property type="entry name" value="Lipin_mid"/>
    <property type="match status" value="1"/>
</dbReference>
<dbReference type="Pfam" id="PF08235">
    <property type="entry name" value="LNS2"/>
    <property type="match status" value="1"/>
</dbReference>
<feature type="compositionally biased region" description="Basic and acidic residues" evidence="5">
    <location>
        <begin position="473"/>
        <end position="489"/>
    </location>
</feature>
<name>A0A9W8LQ92_9FUNG</name>
<dbReference type="GO" id="GO:0005634">
    <property type="term" value="C:nucleus"/>
    <property type="evidence" value="ECO:0007669"/>
    <property type="project" value="TreeGrafter"/>
</dbReference>
<feature type="region of interest" description="Disordered" evidence="5">
    <location>
        <begin position="452"/>
        <end position="550"/>
    </location>
</feature>
<dbReference type="Gene3D" id="3.40.50.1000">
    <property type="entry name" value="HAD superfamily/HAD-like"/>
    <property type="match status" value="1"/>
</dbReference>
<accession>A0A9W8LQ92</accession>
<gene>
    <name evidence="7" type="primary">ned1</name>
    <name evidence="7" type="ORF">H4R20_004724</name>
</gene>
<dbReference type="SMART" id="SM00775">
    <property type="entry name" value="LNS2"/>
    <property type="match status" value="1"/>
</dbReference>
<dbReference type="OrthoDB" id="4567at2759"/>
<reference evidence="7" key="1">
    <citation type="submission" date="2022-07" db="EMBL/GenBank/DDBJ databases">
        <title>Phylogenomic reconstructions and comparative analyses of Kickxellomycotina fungi.</title>
        <authorList>
            <person name="Reynolds N.K."/>
            <person name="Stajich J.E."/>
            <person name="Barry K."/>
            <person name="Grigoriev I.V."/>
            <person name="Crous P."/>
            <person name="Smith M.E."/>
        </authorList>
    </citation>
    <scope>NUCLEOTIDE SEQUENCE</scope>
    <source>
        <strain evidence="7">NRRL 1565</strain>
    </source>
</reference>
<organism evidence="7 8">
    <name type="scientific">Coemansia guatemalensis</name>
    <dbReference type="NCBI Taxonomy" id="2761395"/>
    <lineage>
        <taxon>Eukaryota</taxon>
        <taxon>Fungi</taxon>
        <taxon>Fungi incertae sedis</taxon>
        <taxon>Zoopagomycota</taxon>
        <taxon>Kickxellomycotina</taxon>
        <taxon>Kickxellomycetes</taxon>
        <taxon>Kickxellales</taxon>
        <taxon>Kickxellaceae</taxon>
        <taxon>Coemansia</taxon>
    </lineage>
</organism>
<feature type="compositionally biased region" description="Low complexity" evidence="5">
    <location>
        <begin position="496"/>
        <end position="518"/>
    </location>
</feature>
<feature type="compositionally biased region" description="Polar residues" evidence="5">
    <location>
        <begin position="312"/>
        <end position="322"/>
    </location>
</feature>
<evidence type="ECO:0000256" key="4">
    <source>
        <dbReference type="ARBA" id="ARBA00022801"/>
    </source>
</evidence>
<dbReference type="GO" id="GO:0008195">
    <property type="term" value="F:phosphatidate phosphatase activity"/>
    <property type="evidence" value="ECO:0007669"/>
    <property type="project" value="UniProtKB-EC"/>
</dbReference>
<evidence type="ECO:0000256" key="2">
    <source>
        <dbReference type="ARBA" id="ARBA00005476"/>
    </source>
</evidence>
<keyword evidence="4 7" id="KW-0378">Hydrolase</keyword>
<evidence type="ECO:0000259" key="6">
    <source>
        <dbReference type="SMART" id="SM00775"/>
    </source>
</evidence>
<dbReference type="EMBL" id="JANBUO010001337">
    <property type="protein sequence ID" value="KAJ2798703.1"/>
    <property type="molecule type" value="Genomic_DNA"/>
</dbReference>
<dbReference type="PANTHER" id="PTHR12181:SF12">
    <property type="entry name" value="PHOSPHATIDATE PHOSPHATASE"/>
    <property type="match status" value="1"/>
</dbReference>
<comment type="cofactor">
    <cofactor evidence="1">
        <name>Mg(2+)</name>
        <dbReference type="ChEBI" id="CHEBI:18420"/>
    </cofactor>
</comment>
<evidence type="ECO:0000313" key="8">
    <source>
        <dbReference type="Proteomes" id="UP001140094"/>
    </source>
</evidence>
<dbReference type="InterPro" id="IPR023214">
    <property type="entry name" value="HAD_sf"/>
</dbReference>
<evidence type="ECO:0000256" key="5">
    <source>
        <dbReference type="SAM" id="MobiDB-lite"/>
    </source>
</evidence>
<dbReference type="EC" id="3.1.3.4" evidence="3"/>
<dbReference type="InterPro" id="IPR036412">
    <property type="entry name" value="HAD-like_sf"/>
</dbReference>
<sequence>MQYVGKVFSTVSQLYKELNPATLSGAIDVVVVEDSNGELSCSPFHVRFGKLQLLRPSDKAVQVIVNDRVADFYMKVGDSGEGFFVLETESDVPSQFATSPVASPALSFRLGQAEEEDPDFLDLAGNVGIQDLKDGYVSAPSAAETDSGELSDSEGSIDRVLSPRPAKKRQPSAPQHLLLEGLDRRGIEFLDDMAIGTASLRNSHPSPDQLHEPTLHHLGSIHHSRTRSVLSDSAYELDNSPRRRTSFHRPDIGRSAFSHEEGNAVSRRKQSEAAEQEHRLPGNASRSDDDGVLHTDWDWGVRIVPRTAHPAGSSTVPQTTASEPPPATVEGALSQPTPEELPQKDESAVDIVAALRQAAEESAGVVERERAVELSLCGIEPLRNSEDDVAKRVVFDTALVSAEHYAADAQAILADPRLVFRVGHSTYLQHDAFVLPLVAQMAYGRPLDALQTHGSAERQQSLPTTESAAEDVLPNHKDTASTEKRERRWWPWGSPRVAAVQSQSSQRQTTATQTQASQPFPTEHPESPPSDSHIELQQPTPLRHTSSAASDAVAIGIDEERMAAPAVVPSTGELLADDAPGYLSDDARVAHRMRRHVQYAKTLRLTSEQLQSLKLRAGSNDVKFLVPSNNAYCEARIFLYRHDTQIVISDIDGTITKSDALGHLFNMVGKDWTHHGVAKLYTDIVNNGYEILYLTSRAIGQADGTRYFLSNVKQGEYKLPLGPLLLSPDRLFTSFHREVIKRRPHEFKMACLRDINNLFGDCAPFYAGFGNRISDAMSYRSVNVPVSRICTIDSSGEIKLDLLPGYKSSYVGMNDL</sequence>
<dbReference type="SUPFAM" id="SSF56784">
    <property type="entry name" value="HAD-like"/>
    <property type="match status" value="1"/>
</dbReference>
<feature type="compositionally biased region" description="Polar residues" evidence="5">
    <location>
        <begin position="452"/>
        <end position="467"/>
    </location>
</feature>
<feature type="region of interest" description="Disordered" evidence="5">
    <location>
        <begin position="139"/>
        <end position="179"/>
    </location>
</feature>
<evidence type="ECO:0000256" key="1">
    <source>
        <dbReference type="ARBA" id="ARBA00001946"/>
    </source>
</evidence>
<proteinExistence type="inferred from homology"/>
<dbReference type="PANTHER" id="PTHR12181">
    <property type="entry name" value="LIPIN"/>
    <property type="match status" value="1"/>
</dbReference>
<dbReference type="InterPro" id="IPR031315">
    <property type="entry name" value="LNS2/PITP"/>
</dbReference>
<evidence type="ECO:0000256" key="3">
    <source>
        <dbReference type="ARBA" id="ARBA00012638"/>
    </source>
</evidence>
<dbReference type="GO" id="GO:0019432">
    <property type="term" value="P:triglyceride biosynthetic process"/>
    <property type="evidence" value="ECO:0007669"/>
    <property type="project" value="TreeGrafter"/>
</dbReference>
<dbReference type="GO" id="GO:0009062">
    <property type="term" value="P:fatty acid catabolic process"/>
    <property type="evidence" value="ECO:0007669"/>
    <property type="project" value="TreeGrafter"/>
</dbReference>
<feature type="compositionally biased region" description="Polar residues" evidence="5">
    <location>
        <begin position="535"/>
        <end position="549"/>
    </location>
</feature>
<keyword evidence="8" id="KW-1185">Reference proteome</keyword>
<feature type="compositionally biased region" description="Basic and acidic residues" evidence="5">
    <location>
        <begin position="248"/>
        <end position="262"/>
    </location>
</feature>
<dbReference type="InterPro" id="IPR007651">
    <property type="entry name" value="Lipin_N"/>
</dbReference>
<dbReference type="InterPro" id="IPR013209">
    <property type="entry name" value="LNS2"/>
</dbReference>